<keyword evidence="3" id="KW-1185">Reference proteome</keyword>
<gene>
    <name evidence="2" type="ORF">GCM10011309_27250</name>
</gene>
<dbReference type="InterPro" id="IPR029058">
    <property type="entry name" value="AB_hydrolase_fold"/>
</dbReference>
<comment type="caution">
    <text evidence="2">The sequence shown here is derived from an EMBL/GenBank/DDBJ whole genome shotgun (WGS) entry which is preliminary data.</text>
</comment>
<dbReference type="Pfam" id="PF12697">
    <property type="entry name" value="Abhydrolase_6"/>
    <property type="match status" value="1"/>
</dbReference>
<organism evidence="2 3">
    <name type="scientific">Litorimonas cladophorae</name>
    <dbReference type="NCBI Taxonomy" id="1220491"/>
    <lineage>
        <taxon>Bacteria</taxon>
        <taxon>Pseudomonadati</taxon>
        <taxon>Pseudomonadota</taxon>
        <taxon>Alphaproteobacteria</taxon>
        <taxon>Maricaulales</taxon>
        <taxon>Robiginitomaculaceae</taxon>
    </lineage>
</organism>
<sequence length="298" mass="33161">MERRTYQLRDGTLSTLHFGNVSAAVQLVFLHANGFNAQAYRAVIEPLCQDPKFHAVVFDMRGHGESRDMPQPLNIPNWHIFRDDCVEFFDRHLPELTDQPVVLGGHSFGAVSAVLAAPELKGRISGYVGLDPVSVPFLFRLTSALPGGRPYMRKRVPIARNAGRRKSVFDSPEAAFERWQGRGAFRGMDDAVLGDYISGGLVERSDGSWELACDPKWEQTIFVAQWHNLFKAARDLPDNSTFIFAGGRVPVSTPGTRRAVQQAQPKINVRYDDELGHLFPFVQTELATQALRDAIAAA</sequence>
<dbReference type="InterPro" id="IPR000073">
    <property type="entry name" value="AB_hydrolase_1"/>
</dbReference>
<accession>A0A918KTM5</accession>
<dbReference type="EMBL" id="BMYV01000003">
    <property type="protein sequence ID" value="GGX75549.1"/>
    <property type="molecule type" value="Genomic_DNA"/>
</dbReference>
<protein>
    <submittedName>
        <fullName evidence="2">Alpha/beta hydrolase</fullName>
    </submittedName>
</protein>
<dbReference type="PANTHER" id="PTHR43194:SF2">
    <property type="entry name" value="PEROXISOMAL MEMBRANE PROTEIN LPX1"/>
    <property type="match status" value="1"/>
</dbReference>
<proteinExistence type="predicted"/>
<dbReference type="Gene3D" id="3.40.50.1820">
    <property type="entry name" value="alpha/beta hydrolase"/>
    <property type="match status" value="1"/>
</dbReference>
<dbReference type="Proteomes" id="UP000600865">
    <property type="component" value="Unassembled WGS sequence"/>
</dbReference>
<dbReference type="PANTHER" id="PTHR43194">
    <property type="entry name" value="HYDROLASE ALPHA/BETA FOLD FAMILY"/>
    <property type="match status" value="1"/>
</dbReference>
<keyword evidence="2" id="KW-0378">Hydrolase</keyword>
<name>A0A918KTM5_9PROT</name>
<dbReference type="InterPro" id="IPR050228">
    <property type="entry name" value="Carboxylesterase_BioH"/>
</dbReference>
<evidence type="ECO:0000313" key="3">
    <source>
        <dbReference type="Proteomes" id="UP000600865"/>
    </source>
</evidence>
<dbReference type="RefSeq" id="WP_189587098.1">
    <property type="nucleotide sequence ID" value="NZ_BMYV01000003.1"/>
</dbReference>
<evidence type="ECO:0000259" key="1">
    <source>
        <dbReference type="Pfam" id="PF12697"/>
    </source>
</evidence>
<dbReference type="SUPFAM" id="SSF53474">
    <property type="entry name" value="alpha/beta-Hydrolases"/>
    <property type="match status" value="1"/>
</dbReference>
<dbReference type="GO" id="GO:0016787">
    <property type="term" value="F:hydrolase activity"/>
    <property type="evidence" value="ECO:0007669"/>
    <property type="project" value="UniProtKB-KW"/>
</dbReference>
<feature type="domain" description="AB hydrolase-1" evidence="1">
    <location>
        <begin position="27"/>
        <end position="282"/>
    </location>
</feature>
<evidence type="ECO:0000313" key="2">
    <source>
        <dbReference type="EMBL" id="GGX75549.1"/>
    </source>
</evidence>
<dbReference type="AlphaFoldDB" id="A0A918KTM5"/>
<reference evidence="2 3" key="1">
    <citation type="journal article" date="2014" name="Int. J. Syst. Evol. Microbiol.">
        <title>Complete genome sequence of Corynebacterium casei LMG S-19264T (=DSM 44701T), isolated from a smear-ripened cheese.</title>
        <authorList>
            <consortium name="US DOE Joint Genome Institute (JGI-PGF)"/>
            <person name="Walter F."/>
            <person name="Albersmeier A."/>
            <person name="Kalinowski J."/>
            <person name="Ruckert C."/>
        </authorList>
    </citation>
    <scope>NUCLEOTIDE SEQUENCE [LARGE SCALE GENOMIC DNA]</scope>
    <source>
        <strain evidence="2 3">KCTC 23968</strain>
    </source>
</reference>